<keyword evidence="5" id="KW-1185">Reference proteome</keyword>
<evidence type="ECO:0000313" key="5">
    <source>
        <dbReference type="Proteomes" id="UP000027002"/>
    </source>
</evidence>
<gene>
    <name evidence="4" type="ORF">UV8b_07673</name>
</gene>
<reference evidence="4" key="1">
    <citation type="submission" date="2020-03" db="EMBL/GenBank/DDBJ databases">
        <title>A mixture of massive structural variations and highly conserved coding sequences in Ustilaginoidea virens genome.</title>
        <authorList>
            <person name="Zhang K."/>
            <person name="Zhao Z."/>
            <person name="Zhang Z."/>
            <person name="Li Y."/>
            <person name="Hsiang T."/>
            <person name="Sun W."/>
        </authorList>
    </citation>
    <scope>NUCLEOTIDE SEQUENCE</scope>
    <source>
        <strain evidence="4">UV-8b</strain>
    </source>
</reference>
<organism evidence="4 5">
    <name type="scientific">Ustilaginoidea virens</name>
    <name type="common">Rice false smut fungus</name>
    <name type="synonym">Villosiclava virens</name>
    <dbReference type="NCBI Taxonomy" id="1159556"/>
    <lineage>
        <taxon>Eukaryota</taxon>
        <taxon>Fungi</taxon>
        <taxon>Dikarya</taxon>
        <taxon>Ascomycota</taxon>
        <taxon>Pezizomycotina</taxon>
        <taxon>Sordariomycetes</taxon>
        <taxon>Hypocreomycetidae</taxon>
        <taxon>Hypocreales</taxon>
        <taxon>Clavicipitaceae</taxon>
        <taxon>Ustilaginoidea</taxon>
    </lineage>
</organism>
<dbReference type="RefSeq" id="XP_043001105.1">
    <property type="nucleotide sequence ID" value="XM_043145170.1"/>
</dbReference>
<feature type="compositionally biased region" description="Pro residues" evidence="1">
    <location>
        <begin position="79"/>
        <end position="93"/>
    </location>
</feature>
<proteinExistence type="predicted"/>
<name>A0A8E5MKR3_USTVR</name>
<dbReference type="AlphaFoldDB" id="A0A8E5MKR3"/>
<evidence type="ECO:0000256" key="3">
    <source>
        <dbReference type="SAM" id="SignalP"/>
    </source>
</evidence>
<evidence type="ECO:0000256" key="1">
    <source>
        <dbReference type="SAM" id="MobiDB-lite"/>
    </source>
</evidence>
<evidence type="ECO:0000256" key="2">
    <source>
        <dbReference type="SAM" id="Phobius"/>
    </source>
</evidence>
<evidence type="ECO:0000313" key="4">
    <source>
        <dbReference type="EMBL" id="QUC23432.1"/>
    </source>
</evidence>
<keyword evidence="3" id="KW-0732">Signal</keyword>
<feature type="chain" id="PRO_5034034937" evidence="3">
    <location>
        <begin position="30"/>
        <end position="155"/>
    </location>
</feature>
<dbReference type="GeneID" id="66068450"/>
<sequence>MRTPHTLLRPQVLLLFLLLLLPAALLVLADQHASLQEPPFAPAVPDAGDRRAAQQQQQQQPLQPQPDETSPSSWKRGDPPAPGYTPVATPPPGQDAALASLGYKQETYYTCNSVGGREHCGWHVPIVKAQGVRRDSGTVVAVVACLAGVFALGLM</sequence>
<keyword evidence="2" id="KW-1133">Transmembrane helix</keyword>
<keyword evidence="2" id="KW-0812">Transmembrane</keyword>
<keyword evidence="2" id="KW-0472">Membrane</keyword>
<dbReference type="EMBL" id="CP072758">
    <property type="protein sequence ID" value="QUC23432.1"/>
    <property type="molecule type" value="Genomic_DNA"/>
</dbReference>
<feature type="transmembrane region" description="Helical" evidence="2">
    <location>
        <begin position="136"/>
        <end position="154"/>
    </location>
</feature>
<protein>
    <submittedName>
        <fullName evidence="4">Uncharacterized protein</fullName>
    </submittedName>
</protein>
<dbReference type="Proteomes" id="UP000027002">
    <property type="component" value="Chromosome 6"/>
</dbReference>
<feature type="compositionally biased region" description="Low complexity" evidence="1">
    <location>
        <begin position="54"/>
        <end position="66"/>
    </location>
</feature>
<accession>A0A8E5MKR3</accession>
<feature type="signal peptide" evidence="3">
    <location>
        <begin position="1"/>
        <end position="29"/>
    </location>
</feature>
<dbReference type="KEGG" id="uvi:66068450"/>
<dbReference type="OrthoDB" id="3542181at2759"/>
<feature type="region of interest" description="Disordered" evidence="1">
    <location>
        <begin position="39"/>
        <end position="95"/>
    </location>
</feature>